<protein>
    <submittedName>
        <fullName evidence="2">Uncharacterized protein</fullName>
    </submittedName>
</protein>
<dbReference type="EMBL" id="BK016112">
    <property type="protein sequence ID" value="DAF95982.1"/>
    <property type="molecule type" value="Genomic_DNA"/>
</dbReference>
<name>A0A8S5UNM1_9CAUD</name>
<sequence length="45" mass="5077">MENLKYLAYAVPSCMALVGTKDAIEVSFVTTIMLTAAFFIWEKMK</sequence>
<evidence type="ECO:0000256" key="1">
    <source>
        <dbReference type="SAM" id="Phobius"/>
    </source>
</evidence>
<keyword evidence="1" id="KW-0812">Transmembrane</keyword>
<organism evidence="2">
    <name type="scientific">Myoviridae sp. ctwVB15</name>
    <dbReference type="NCBI Taxonomy" id="2825208"/>
    <lineage>
        <taxon>Viruses</taxon>
        <taxon>Duplodnaviria</taxon>
        <taxon>Heunggongvirae</taxon>
        <taxon>Uroviricota</taxon>
        <taxon>Caudoviricetes</taxon>
    </lineage>
</organism>
<keyword evidence="1" id="KW-1133">Transmembrane helix</keyword>
<keyword evidence="1" id="KW-0472">Membrane</keyword>
<proteinExistence type="predicted"/>
<feature type="transmembrane region" description="Helical" evidence="1">
    <location>
        <begin position="23"/>
        <end position="41"/>
    </location>
</feature>
<reference evidence="2" key="1">
    <citation type="journal article" date="2021" name="Proc. Natl. Acad. Sci. U.S.A.">
        <title>A Catalog of Tens of Thousands of Viruses from Human Metagenomes Reveals Hidden Associations with Chronic Diseases.</title>
        <authorList>
            <person name="Tisza M.J."/>
            <person name="Buck C.B."/>
        </authorList>
    </citation>
    <scope>NUCLEOTIDE SEQUENCE</scope>
    <source>
        <strain evidence="2">CtwVB15</strain>
    </source>
</reference>
<evidence type="ECO:0000313" key="2">
    <source>
        <dbReference type="EMBL" id="DAF95982.1"/>
    </source>
</evidence>
<accession>A0A8S5UNM1</accession>